<reference evidence="2" key="1">
    <citation type="submission" date="2023-07" db="EMBL/GenBank/DDBJ databases">
        <title>Fictibacillus sp. isolated from freshwater pond.</title>
        <authorList>
            <person name="Kirdat K."/>
            <person name="Bhat A."/>
            <person name="Mourya A."/>
            <person name="Yadav A."/>
        </authorList>
    </citation>
    <scope>NUCLEOTIDE SEQUENCE</scope>
    <source>
        <strain evidence="2">NE201</strain>
    </source>
</reference>
<dbReference type="RefSeq" id="WP_301164642.1">
    <property type="nucleotide sequence ID" value="NZ_JAUHTR010000001.1"/>
</dbReference>
<dbReference type="CDD" id="cd01635">
    <property type="entry name" value="Glycosyltransferase_GTB-type"/>
    <property type="match status" value="1"/>
</dbReference>
<dbReference type="PANTHER" id="PTHR46656">
    <property type="entry name" value="PUTATIVE-RELATED"/>
    <property type="match status" value="1"/>
</dbReference>
<dbReference type="Proteomes" id="UP001172721">
    <property type="component" value="Unassembled WGS sequence"/>
</dbReference>
<dbReference type="SUPFAM" id="SSF53756">
    <property type="entry name" value="UDP-Glycosyltransferase/glycogen phosphorylase"/>
    <property type="match status" value="1"/>
</dbReference>
<name>A0ABT8HSA7_9BACL</name>
<dbReference type="PANTHER" id="PTHR46656:SF3">
    <property type="entry name" value="PUTATIVE-RELATED"/>
    <property type="match status" value="1"/>
</dbReference>
<comment type="caution">
    <text evidence="2">The sequence shown here is derived from an EMBL/GenBank/DDBJ whole genome shotgun (WGS) entry which is preliminary data.</text>
</comment>
<accession>A0ABT8HSA7</accession>
<organism evidence="2 3">
    <name type="scientific">Fictibacillus fluitans</name>
    <dbReference type="NCBI Taxonomy" id="3058422"/>
    <lineage>
        <taxon>Bacteria</taxon>
        <taxon>Bacillati</taxon>
        <taxon>Bacillota</taxon>
        <taxon>Bacilli</taxon>
        <taxon>Bacillales</taxon>
        <taxon>Fictibacillaceae</taxon>
        <taxon>Fictibacillus</taxon>
    </lineage>
</organism>
<evidence type="ECO:0000259" key="1">
    <source>
        <dbReference type="Pfam" id="PF00534"/>
    </source>
</evidence>
<dbReference type="Gene3D" id="3.40.50.2000">
    <property type="entry name" value="Glycogen Phosphorylase B"/>
    <property type="match status" value="1"/>
</dbReference>
<protein>
    <submittedName>
        <fullName evidence="2">Glycosyltransferase</fullName>
    </submittedName>
</protein>
<dbReference type="Pfam" id="PF00534">
    <property type="entry name" value="Glycos_transf_1"/>
    <property type="match status" value="1"/>
</dbReference>
<evidence type="ECO:0000313" key="3">
    <source>
        <dbReference type="Proteomes" id="UP001172721"/>
    </source>
</evidence>
<gene>
    <name evidence="2" type="ORF">QYB97_04025</name>
</gene>
<feature type="domain" description="Glycosyl transferase family 1" evidence="1">
    <location>
        <begin position="179"/>
        <end position="287"/>
    </location>
</feature>
<dbReference type="InterPro" id="IPR001296">
    <property type="entry name" value="Glyco_trans_1"/>
</dbReference>
<evidence type="ECO:0000313" key="2">
    <source>
        <dbReference type="EMBL" id="MDN4523624.1"/>
    </source>
</evidence>
<dbReference type="EMBL" id="JAUHTR010000001">
    <property type="protein sequence ID" value="MDN4523624.1"/>
    <property type="molecule type" value="Genomic_DNA"/>
</dbReference>
<proteinExistence type="predicted"/>
<keyword evidence="3" id="KW-1185">Reference proteome</keyword>
<sequence>MKKGVNLFGYNRAELGVGESCRLAASALEAANIPFCIINYPFCSSRQNDLTWQHKEVKEPKYDTNIFHINADQMIVAHTHQLIKRDHFKGRYNIGVWHWELPDFPESFCPAFKLVDEIWAPTHFIKEAIGKKSPVPVHYVPHGLSIPQIQNNNSRQRFQLPIESFLFLAMYDPCSSQMRKNPTGVIDAYKKAFQKSEDNVGLVIKINNNGFDITEELEELNSSLKGYKNVYIINKVLNKPDLQLLMNSCDAFISLHRSEGFGLSLAEAMCLGKPVIATNWSGNTDFMDAENSCCVSYSLIHVEKEWGPYQTYQMWADPDLDEAAFYMRKLFLEEKWYQQLKKKAIETFKEWSPERSGMAMKQRLQKLHLL</sequence>